<dbReference type="InterPro" id="IPR020845">
    <property type="entry name" value="AMP-binding_CS"/>
</dbReference>
<evidence type="ECO:0000256" key="2">
    <source>
        <dbReference type="ARBA" id="ARBA00022598"/>
    </source>
</evidence>
<keyword evidence="2" id="KW-0436">Ligase</keyword>
<dbReference type="Pfam" id="PF13193">
    <property type="entry name" value="AMP-binding_C"/>
    <property type="match status" value="1"/>
</dbReference>
<dbReference type="PROSITE" id="PS00455">
    <property type="entry name" value="AMP_BINDING"/>
    <property type="match status" value="1"/>
</dbReference>
<dbReference type="EMBL" id="BMKA01000005">
    <property type="protein sequence ID" value="GGA28060.1"/>
    <property type="molecule type" value="Genomic_DNA"/>
</dbReference>
<evidence type="ECO:0000259" key="4">
    <source>
        <dbReference type="Pfam" id="PF13193"/>
    </source>
</evidence>
<sequence length="501" mass="54205">MDRLHQVLEGKPASARALVDFDGTAFTYGELQMESAALAQILQNHGVRGGDRVVLVAENSVLYAAMVFAASRLNAWLVLVNARQSAEEIAAIEAHATPRCVIFTHSASEPARAHAKRLEAQKIGALACGPIYATKVKETETEPVSAGSDQVAVLLYTTGTTSAPKGVMLTHKNLLFSAKNSARFHGLTPDDRVVGVLPGTHIYALASVFLPAMIAGATLHLFARFDTRAVLSLLRGGATRFPAVPQMMAAIMQHLHEAGENLNAPALISMMTGGAPLDPGLKARAEKVFGIPLNNGYGMTETSPSIAATHNDNPRDDVGVGAPYEWIEVRLWDKNEHGIGEIQVRGENVMKGYYRAPERTAEAMTDDGFFRTGDLGRFDDGGGLHIVGRLKELIIRSGFNVHPPEIEAMLSKHPDVFQVAVVGRMVPGDEEILAFVKGTDALQEEALKLWLRDRLVGYKIPSHIFIVDTYPAAATGKIFKHKLLDHFADRISQKDTESAAP</sequence>
<dbReference type="PANTHER" id="PTHR43201">
    <property type="entry name" value="ACYL-COA SYNTHETASE"/>
    <property type="match status" value="1"/>
</dbReference>
<evidence type="ECO:0000313" key="5">
    <source>
        <dbReference type="EMBL" id="GGA28060.1"/>
    </source>
</evidence>
<dbReference type="GO" id="GO:0031956">
    <property type="term" value="F:medium-chain fatty acid-CoA ligase activity"/>
    <property type="evidence" value="ECO:0007669"/>
    <property type="project" value="TreeGrafter"/>
</dbReference>
<dbReference type="Proteomes" id="UP000628017">
    <property type="component" value="Unassembled WGS sequence"/>
</dbReference>
<dbReference type="AlphaFoldDB" id="A0A916R1Y8"/>
<gene>
    <name evidence="5" type="ORF">GCM10011498_31390</name>
</gene>
<dbReference type="SUPFAM" id="SSF56801">
    <property type="entry name" value="Acetyl-CoA synthetase-like"/>
    <property type="match status" value="1"/>
</dbReference>
<evidence type="ECO:0000313" key="6">
    <source>
        <dbReference type="Proteomes" id="UP000628017"/>
    </source>
</evidence>
<dbReference type="InterPro" id="IPR000873">
    <property type="entry name" value="AMP-dep_synth/lig_dom"/>
</dbReference>
<comment type="caution">
    <text evidence="5">The sequence shown here is derived from an EMBL/GenBank/DDBJ whole genome shotgun (WGS) entry which is preliminary data.</text>
</comment>
<dbReference type="RefSeq" id="WP_188677499.1">
    <property type="nucleotide sequence ID" value="NZ_BMKA01000005.1"/>
</dbReference>
<dbReference type="InterPro" id="IPR045851">
    <property type="entry name" value="AMP-bd_C_sf"/>
</dbReference>
<proteinExistence type="inferred from homology"/>
<dbReference type="GO" id="GO:0006631">
    <property type="term" value="P:fatty acid metabolic process"/>
    <property type="evidence" value="ECO:0007669"/>
    <property type="project" value="TreeGrafter"/>
</dbReference>
<evidence type="ECO:0000259" key="3">
    <source>
        <dbReference type="Pfam" id="PF00501"/>
    </source>
</evidence>
<comment type="similarity">
    <text evidence="1">Belongs to the ATP-dependent AMP-binding enzyme family.</text>
</comment>
<dbReference type="InterPro" id="IPR042099">
    <property type="entry name" value="ANL_N_sf"/>
</dbReference>
<name>A0A916R1Y8_9RHOB</name>
<organism evidence="5 6">
    <name type="scientific">Neptunicoccus cionae</name>
    <dbReference type="NCBI Taxonomy" id="2035344"/>
    <lineage>
        <taxon>Bacteria</taxon>
        <taxon>Pseudomonadati</taxon>
        <taxon>Pseudomonadota</taxon>
        <taxon>Alphaproteobacteria</taxon>
        <taxon>Rhodobacterales</taxon>
        <taxon>Paracoccaceae</taxon>
        <taxon>Neptunicoccus</taxon>
    </lineage>
</organism>
<accession>A0A916R1Y8</accession>
<protein>
    <submittedName>
        <fullName evidence="5">AMP-binding protein</fullName>
    </submittedName>
</protein>
<feature type="domain" description="AMP-dependent synthetase/ligase" evidence="3">
    <location>
        <begin position="9"/>
        <end position="354"/>
    </location>
</feature>
<dbReference type="InterPro" id="IPR025110">
    <property type="entry name" value="AMP-bd_C"/>
</dbReference>
<reference evidence="5" key="1">
    <citation type="journal article" date="2014" name="Int. J. Syst. Evol. Microbiol.">
        <title>Complete genome sequence of Corynebacterium casei LMG S-19264T (=DSM 44701T), isolated from a smear-ripened cheese.</title>
        <authorList>
            <consortium name="US DOE Joint Genome Institute (JGI-PGF)"/>
            <person name="Walter F."/>
            <person name="Albersmeier A."/>
            <person name="Kalinowski J."/>
            <person name="Ruckert C."/>
        </authorList>
    </citation>
    <scope>NUCLEOTIDE SEQUENCE</scope>
    <source>
        <strain evidence="5">CGMCC 1.15880</strain>
    </source>
</reference>
<dbReference type="PANTHER" id="PTHR43201:SF5">
    <property type="entry name" value="MEDIUM-CHAIN ACYL-COA LIGASE ACSF2, MITOCHONDRIAL"/>
    <property type="match status" value="1"/>
</dbReference>
<feature type="domain" description="AMP-binding enzyme C-terminal" evidence="4">
    <location>
        <begin position="405"/>
        <end position="477"/>
    </location>
</feature>
<evidence type="ECO:0000256" key="1">
    <source>
        <dbReference type="ARBA" id="ARBA00006432"/>
    </source>
</evidence>
<keyword evidence="6" id="KW-1185">Reference proteome</keyword>
<dbReference type="Gene3D" id="3.30.300.30">
    <property type="match status" value="1"/>
</dbReference>
<dbReference type="Gene3D" id="3.40.50.12780">
    <property type="entry name" value="N-terminal domain of ligase-like"/>
    <property type="match status" value="1"/>
</dbReference>
<dbReference type="Pfam" id="PF00501">
    <property type="entry name" value="AMP-binding"/>
    <property type="match status" value="1"/>
</dbReference>
<reference evidence="5" key="2">
    <citation type="submission" date="2020-09" db="EMBL/GenBank/DDBJ databases">
        <authorList>
            <person name="Sun Q."/>
            <person name="Zhou Y."/>
        </authorList>
    </citation>
    <scope>NUCLEOTIDE SEQUENCE</scope>
    <source>
        <strain evidence="5">CGMCC 1.15880</strain>
    </source>
</reference>